<organism evidence="2 3">
    <name type="scientific">Candidatus Jorgensenbacteria bacterium CG11_big_fil_rev_8_21_14_0_20_38_23</name>
    <dbReference type="NCBI Taxonomy" id="1974594"/>
    <lineage>
        <taxon>Bacteria</taxon>
        <taxon>Candidatus Joergenseniibacteriota</taxon>
    </lineage>
</organism>
<dbReference type="AlphaFoldDB" id="A0A2H0NB67"/>
<accession>A0A2H0NB67</accession>
<keyword evidence="1" id="KW-0812">Transmembrane</keyword>
<feature type="transmembrane region" description="Helical" evidence="1">
    <location>
        <begin position="128"/>
        <end position="147"/>
    </location>
</feature>
<dbReference type="Proteomes" id="UP000228867">
    <property type="component" value="Unassembled WGS sequence"/>
</dbReference>
<feature type="transmembrane region" description="Helical" evidence="1">
    <location>
        <begin position="51"/>
        <end position="69"/>
    </location>
</feature>
<evidence type="ECO:0000256" key="1">
    <source>
        <dbReference type="SAM" id="Phobius"/>
    </source>
</evidence>
<comment type="caution">
    <text evidence="2">The sequence shown here is derived from an EMBL/GenBank/DDBJ whole genome shotgun (WGS) entry which is preliminary data.</text>
</comment>
<gene>
    <name evidence="2" type="ORF">COV54_03210</name>
</gene>
<protein>
    <recommendedName>
        <fullName evidence="4">Rod shape-determining protein MreD</fullName>
    </recommendedName>
</protein>
<keyword evidence="1" id="KW-1133">Transmembrane helix</keyword>
<dbReference type="EMBL" id="PCWR01000065">
    <property type="protein sequence ID" value="PIR06138.1"/>
    <property type="molecule type" value="Genomic_DNA"/>
</dbReference>
<feature type="transmembrane region" description="Helical" evidence="1">
    <location>
        <begin position="76"/>
        <end position="93"/>
    </location>
</feature>
<sequence>MKLLSNFWGGGAFLVFLMILQDHRLLSFAGINPNLLLLGILPLGFLNKKNLWPTVGLFLVILGLSFFWWPFWRLKILLLLLLVFLVYFLKKFLTGHPWLDFLIAVLVITVLFYLLGGFLTGNQLSWDLIFGEAAYNLILAPLFWWLAQNLFYEKI</sequence>
<name>A0A2H0NB67_9BACT</name>
<feature type="transmembrane region" description="Helical" evidence="1">
    <location>
        <begin position="99"/>
        <end position="121"/>
    </location>
</feature>
<reference evidence="2 3" key="1">
    <citation type="submission" date="2017-09" db="EMBL/GenBank/DDBJ databases">
        <title>Depth-based differentiation of microbial function through sediment-hosted aquifers and enrichment of novel symbionts in the deep terrestrial subsurface.</title>
        <authorList>
            <person name="Probst A.J."/>
            <person name="Ladd B."/>
            <person name="Jarett J.K."/>
            <person name="Geller-Mcgrath D.E."/>
            <person name="Sieber C.M."/>
            <person name="Emerson J.B."/>
            <person name="Anantharaman K."/>
            <person name="Thomas B.C."/>
            <person name="Malmstrom R."/>
            <person name="Stieglmeier M."/>
            <person name="Klingl A."/>
            <person name="Woyke T."/>
            <person name="Ryan C.M."/>
            <person name="Banfield J.F."/>
        </authorList>
    </citation>
    <scope>NUCLEOTIDE SEQUENCE [LARGE SCALE GENOMIC DNA]</scope>
    <source>
        <strain evidence="2">CG11_big_fil_rev_8_21_14_0_20_38_23</strain>
    </source>
</reference>
<evidence type="ECO:0000313" key="3">
    <source>
        <dbReference type="Proteomes" id="UP000228867"/>
    </source>
</evidence>
<evidence type="ECO:0000313" key="2">
    <source>
        <dbReference type="EMBL" id="PIR06138.1"/>
    </source>
</evidence>
<evidence type="ECO:0008006" key="4">
    <source>
        <dbReference type="Google" id="ProtNLM"/>
    </source>
</evidence>
<proteinExistence type="predicted"/>
<keyword evidence="1" id="KW-0472">Membrane</keyword>